<keyword evidence="1" id="KW-0472">Membrane</keyword>
<accession>A0A8H7ADJ4</accession>
<evidence type="ECO:0000256" key="1">
    <source>
        <dbReference type="SAM" id="Phobius"/>
    </source>
</evidence>
<organism evidence="3 4">
    <name type="scientific">Endocarpon pusillum</name>
    <dbReference type="NCBI Taxonomy" id="364733"/>
    <lineage>
        <taxon>Eukaryota</taxon>
        <taxon>Fungi</taxon>
        <taxon>Dikarya</taxon>
        <taxon>Ascomycota</taxon>
        <taxon>Pezizomycotina</taxon>
        <taxon>Eurotiomycetes</taxon>
        <taxon>Chaetothyriomycetidae</taxon>
        <taxon>Verrucariales</taxon>
        <taxon>Verrucariaceae</taxon>
        <taxon>Endocarpon</taxon>
    </lineage>
</organism>
<dbReference type="EMBL" id="JAACFV010000118">
    <property type="protein sequence ID" value="KAF7505102.1"/>
    <property type="molecule type" value="Genomic_DNA"/>
</dbReference>
<dbReference type="Pfam" id="PF26616">
    <property type="entry name" value="CorA-like"/>
    <property type="match status" value="1"/>
</dbReference>
<dbReference type="OrthoDB" id="5396681at2759"/>
<dbReference type="AlphaFoldDB" id="A0A8H7ADJ4"/>
<evidence type="ECO:0000313" key="3">
    <source>
        <dbReference type="EMBL" id="KAF7505102.1"/>
    </source>
</evidence>
<keyword evidence="1" id="KW-0812">Transmembrane</keyword>
<protein>
    <recommendedName>
        <fullName evidence="2">CorA-like transporter domain-containing protein</fullName>
    </recommendedName>
</protein>
<feature type="transmembrane region" description="Helical" evidence="1">
    <location>
        <begin position="440"/>
        <end position="462"/>
    </location>
</feature>
<proteinExistence type="predicted"/>
<comment type="caution">
    <text evidence="3">The sequence shown here is derived from an EMBL/GenBank/DDBJ whole genome shotgun (WGS) entry which is preliminary data.</text>
</comment>
<feature type="domain" description="CorA-like transporter" evidence="2">
    <location>
        <begin position="10"/>
        <end position="303"/>
    </location>
</feature>
<name>A0A8H7ADJ4_9EURO</name>
<dbReference type="InterPro" id="IPR058257">
    <property type="entry name" value="CorA-like_dom"/>
</dbReference>
<sequence>MHLPDVFESSYKGYDRYPEQLVCQGPFPLVLQTYRSRLDNVAPNLFIEDNATGHVPFRDWVDATQTFERDTVADDEQLKQRLGDHSTIDPLTLKPVGAVATKRDPKCRFIFLSAGPDGHSRQRLKTSRRMLTRILSYHQVMPDYLDLICLFGLSAQPRDLRFSCFREQTLLGDCFRRSAVPELGRSGQQFQLCYNLKAPFCSSAAAPSPKDKEWWIRKVAVHHQFDTIQGTTLWIIAKGNLEFKDLVQKMTGKTGRPEDRAFGAPQESFVSSLAIHLLHCHWSTDEWRWYIQWLEDVVDSYTDIAVSGPREKSDARYEYSTRHLQDIQYYEGKSNEAVTILEGNIEVISALRAYYQGLLGHDDFPLRNSCHQNITGFAIELDKRVYELRMQISRAKLLTRTTADTKSLILQHLQTQGTEEMETMTKNMHQIGVMAQEETIAVRIVTVVTLIYLPATFVSTFFSTDVVKYQSQSGGPDGSQDVQTSGASFSQLALDRWLELALPLTATTLSLGYIWYRIAKRKRQSLLPFFHVDARIPLR</sequence>
<dbReference type="Proteomes" id="UP000606974">
    <property type="component" value="Unassembled WGS sequence"/>
</dbReference>
<gene>
    <name evidence="3" type="ORF">GJ744_001242</name>
</gene>
<keyword evidence="1" id="KW-1133">Transmembrane helix</keyword>
<keyword evidence="4" id="KW-1185">Reference proteome</keyword>
<reference evidence="3" key="1">
    <citation type="submission" date="2020-02" db="EMBL/GenBank/DDBJ databases">
        <authorList>
            <person name="Palmer J.M."/>
        </authorList>
    </citation>
    <scope>NUCLEOTIDE SEQUENCE</scope>
    <source>
        <strain evidence="3">EPUS1.4</strain>
        <tissue evidence="3">Thallus</tissue>
    </source>
</reference>
<evidence type="ECO:0000259" key="2">
    <source>
        <dbReference type="Pfam" id="PF26616"/>
    </source>
</evidence>
<dbReference type="Gene3D" id="1.20.58.340">
    <property type="entry name" value="Magnesium transport protein CorA, transmembrane region"/>
    <property type="match status" value="1"/>
</dbReference>
<evidence type="ECO:0000313" key="4">
    <source>
        <dbReference type="Proteomes" id="UP000606974"/>
    </source>
</evidence>